<reference evidence="1" key="1">
    <citation type="submission" date="2023-04" db="EMBL/GenBank/DDBJ databases">
        <title>A chromosome-level genome assembly of the parasitoid wasp Eretmocerus hayati.</title>
        <authorList>
            <person name="Zhong Y."/>
            <person name="Liu S."/>
            <person name="Liu Y."/>
        </authorList>
    </citation>
    <scope>NUCLEOTIDE SEQUENCE</scope>
    <source>
        <strain evidence="1">ZJU_SS_LIU_2023</strain>
    </source>
</reference>
<dbReference type="EMBL" id="CM056744">
    <property type="protein sequence ID" value="KAJ8667565.1"/>
    <property type="molecule type" value="Genomic_DNA"/>
</dbReference>
<accession>A0ACC2N8N6</accession>
<proteinExistence type="predicted"/>
<protein>
    <submittedName>
        <fullName evidence="1">Uncharacterized protein</fullName>
    </submittedName>
</protein>
<dbReference type="Proteomes" id="UP001239111">
    <property type="component" value="Chromosome 4"/>
</dbReference>
<gene>
    <name evidence="1" type="ORF">QAD02_009228</name>
</gene>
<keyword evidence="2" id="KW-1185">Reference proteome</keyword>
<comment type="caution">
    <text evidence="1">The sequence shown here is derived from an EMBL/GenBank/DDBJ whole genome shotgun (WGS) entry which is preliminary data.</text>
</comment>
<name>A0ACC2N8N6_9HYME</name>
<evidence type="ECO:0000313" key="2">
    <source>
        <dbReference type="Proteomes" id="UP001239111"/>
    </source>
</evidence>
<sequence length="1033" mass="118784">MLRSLRLIQKLGPVVGMQKLGSHRVASCNATEARFSSVAYQCLEDDSVVVPYCINHQHCRNYVTDENEDEVEEKPYPIPAKYDPFHRADKQLKRHGFTFINLVQDMLQAVNTAGILNYSEALLMLQSCGDHLITESIESRRAITATVWQTIKNLDPVTNVLYYNTYLLVTFQNETYLSPDDILKEMMERDVEPDYMTFQRLIEHCCSQGDVDGASSILKLINGEGHPLNEKVFSSLIRGYSVSGNLPGAMKILDEMNEAGVEPTSVTFATIICVHARQGDIQSIFKVIGECQQRGTTFSFEEILEVIYTLAICGFSDQVDKMIKFMVENHIRPDMKAANSYINKLIHRDLVAVAYKIQILLTAPGRRANSESAFIKKLVAGTKDVERIVSHCKQLGEQYQNDLFRQAIFYAFVKDRHFLALPLLEAWHDSGEIIEEEHFRHFFDHFMKKEDVQESLKTVKIMISDFKIMPYVSTLQKYVMPLLTGDPTEMAQTLQSLGVNDRVSKTAVSCYLLQEGKCRESADFIASTNVACLPKRFISYLSIGFRKNKDIRSLVQIVFHQYSVLVMDYTITQGVENIQDDRLISAPKFSGEALQEVFRGLYNDEEHFASVILTKFLEKGIRIHPEYGEAIQRELKERGFDQSLIVLVSKLMSEELELQPLPADETFELSVAESVLEQKNKVQEIINLVKSNQTDELEQKLQKLEISDRNDELYFELCCNLVNYYALKENLNETEEWYRQLIVQFPINDIPKSVLWNYSNLLVAKGRGRDATKLLQEFKYKVRDSENSSSKLDSPSRSEEKNLKEIKEVFDESKIAKSPTKYNSLRINQLLKSHLQSDEIEEALEKFEWACTNLKTTPCAGLLMGKLVKTQDAKALQHVIKLYTNVHGEMQALLHLAVVYAECNEPNQVKRVLRTPGITFSWARLMNQAKYMKDRNDIKSLRHFTLATFGLFKNPTPLLMMLLDAYEKKKDWKRALSLWMKMQEDDITPNSEFLKKLEKILLDAKQKVPFTTSDVIRNTVHRLSRKLKQNNKR</sequence>
<evidence type="ECO:0000313" key="1">
    <source>
        <dbReference type="EMBL" id="KAJ8667565.1"/>
    </source>
</evidence>
<organism evidence="1 2">
    <name type="scientific">Eretmocerus hayati</name>
    <dbReference type="NCBI Taxonomy" id="131215"/>
    <lineage>
        <taxon>Eukaryota</taxon>
        <taxon>Metazoa</taxon>
        <taxon>Ecdysozoa</taxon>
        <taxon>Arthropoda</taxon>
        <taxon>Hexapoda</taxon>
        <taxon>Insecta</taxon>
        <taxon>Pterygota</taxon>
        <taxon>Neoptera</taxon>
        <taxon>Endopterygota</taxon>
        <taxon>Hymenoptera</taxon>
        <taxon>Apocrita</taxon>
        <taxon>Proctotrupomorpha</taxon>
        <taxon>Chalcidoidea</taxon>
        <taxon>Aphelinidae</taxon>
        <taxon>Aphelininae</taxon>
        <taxon>Eretmocerus</taxon>
    </lineage>
</organism>